<accession>A0AAN8IR50</accession>
<feature type="region of interest" description="Disordered" evidence="2">
    <location>
        <begin position="289"/>
        <end position="320"/>
    </location>
</feature>
<protein>
    <recommendedName>
        <fullName evidence="5">Yeast cell wall synthesis Kre9/Knh1-like N-terminal domain-containing protein</fullName>
    </recommendedName>
</protein>
<keyword evidence="3" id="KW-0812">Transmembrane</keyword>
<dbReference type="EMBL" id="JAKLMC020000004">
    <property type="protein sequence ID" value="KAK5956752.1"/>
    <property type="molecule type" value="Genomic_DNA"/>
</dbReference>
<feature type="chain" id="PRO_5042918000" description="Yeast cell wall synthesis Kre9/Knh1-like N-terminal domain-containing protein" evidence="4">
    <location>
        <begin position="18"/>
        <end position="340"/>
    </location>
</feature>
<comment type="caution">
    <text evidence="6">The sequence shown here is derived from an EMBL/GenBank/DDBJ whole genome shotgun (WGS) entry which is preliminary data.</text>
</comment>
<name>A0AAN8IR50_9EURO</name>
<keyword evidence="7" id="KW-1185">Reference proteome</keyword>
<gene>
    <name evidence="6" type="ORF">OHC33_002240</name>
</gene>
<feature type="compositionally biased region" description="Polar residues" evidence="2">
    <location>
        <begin position="291"/>
        <end position="320"/>
    </location>
</feature>
<dbReference type="Proteomes" id="UP001316803">
    <property type="component" value="Unassembled WGS sequence"/>
</dbReference>
<feature type="compositionally biased region" description="Polar residues" evidence="2">
    <location>
        <begin position="259"/>
        <end position="269"/>
    </location>
</feature>
<evidence type="ECO:0000313" key="6">
    <source>
        <dbReference type="EMBL" id="KAK5956752.1"/>
    </source>
</evidence>
<feature type="transmembrane region" description="Helical" evidence="3">
    <location>
        <begin position="151"/>
        <end position="173"/>
    </location>
</feature>
<sequence>MVSTVAFCFFFALSTVALNVTAPVANEVIDISEPYNIRWTCESGDPAQVSIDVVNATAYEEYVLVNNVRGANVSDQNYTLHWASAIPSDTAQYTLVFLDYATGGYAGQSAIFNLTLPAGETRDTNVGNAPASPGTTSTAEVTAGGLSSGPLAAAIVVPILAVIVILIGVYFFWRRKRSPQTDSVMQDVSKVEMDGQGMPDKDTKHESAELATKDYMNWELPTTPEQKAMAPQELPAEVPLVEMSAGEDETTAHKHPSGISDNATTSAGSASGDKTESVVSPLMLQDGFPKNSFQQSVRSSLQSPMGANASRSVAATTTGHSRFEEALYDLISDQLRRPDP</sequence>
<organism evidence="6 7">
    <name type="scientific">Knufia fluminis</name>
    <dbReference type="NCBI Taxonomy" id="191047"/>
    <lineage>
        <taxon>Eukaryota</taxon>
        <taxon>Fungi</taxon>
        <taxon>Dikarya</taxon>
        <taxon>Ascomycota</taxon>
        <taxon>Pezizomycotina</taxon>
        <taxon>Eurotiomycetes</taxon>
        <taxon>Chaetothyriomycetidae</taxon>
        <taxon>Chaetothyriales</taxon>
        <taxon>Trichomeriaceae</taxon>
        <taxon>Knufia</taxon>
    </lineage>
</organism>
<keyword evidence="3" id="KW-0472">Membrane</keyword>
<evidence type="ECO:0000256" key="1">
    <source>
        <dbReference type="ARBA" id="ARBA00022729"/>
    </source>
</evidence>
<evidence type="ECO:0000259" key="5">
    <source>
        <dbReference type="Pfam" id="PF10342"/>
    </source>
</evidence>
<feature type="region of interest" description="Disordered" evidence="2">
    <location>
        <begin position="246"/>
        <end position="277"/>
    </location>
</feature>
<dbReference type="CDD" id="cd12087">
    <property type="entry name" value="TM_EGFR-like"/>
    <property type="match status" value="1"/>
</dbReference>
<dbReference type="InterPro" id="IPR018466">
    <property type="entry name" value="Kre9/Knh1-like_N"/>
</dbReference>
<dbReference type="Pfam" id="PF10342">
    <property type="entry name" value="Kre9_KNH"/>
    <property type="match status" value="1"/>
</dbReference>
<feature type="signal peptide" evidence="4">
    <location>
        <begin position="1"/>
        <end position="17"/>
    </location>
</feature>
<evidence type="ECO:0000256" key="2">
    <source>
        <dbReference type="SAM" id="MobiDB-lite"/>
    </source>
</evidence>
<keyword evidence="3" id="KW-1133">Transmembrane helix</keyword>
<proteinExistence type="predicted"/>
<reference evidence="6 7" key="1">
    <citation type="submission" date="2022-12" db="EMBL/GenBank/DDBJ databases">
        <title>Genomic features and morphological characterization of a novel Knufia sp. strain isolated from spacecraft assembly facility.</title>
        <authorList>
            <person name="Teixeira M."/>
            <person name="Chander A.M."/>
            <person name="Stajich J.E."/>
            <person name="Venkateswaran K."/>
        </authorList>
    </citation>
    <scope>NUCLEOTIDE SEQUENCE [LARGE SCALE GENOMIC DNA]</scope>
    <source>
        <strain evidence="6 7">FJI-L2-BK-P2</strain>
    </source>
</reference>
<evidence type="ECO:0000256" key="4">
    <source>
        <dbReference type="SAM" id="SignalP"/>
    </source>
</evidence>
<keyword evidence="1 4" id="KW-0732">Signal</keyword>
<evidence type="ECO:0000256" key="3">
    <source>
        <dbReference type="SAM" id="Phobius"/>
    </source>
</evidence>
<evidence type="ECO:0000313" key="7">
    <source>
        <dbReference type="Proteomes" id="UP001316803"/>
    </source>
</evidence>
<dbReference type="AlphaFoldDB" id="A0AAN8IR50"/>
<feature type="domain" description="Yeast cell wall synthesis Kre9/Knh1-like N-terminal" evidence="5">
    <location>
        <begin position="23"/>
        <end position="113"/>
    </location>
</feature>